<feature type="transmembrane region" description="Helical" evidence="1">
    <location>
        <begin position="161"/>
        <end position="182"/>
    </location>
</feature>
<comment type="caution">
    <text evidence="2">The sequence shown here is derived from an EMBL/GenBank/DDBJ whole genome shotgun (WGS) entry which is preliminary data.</text>
</comment>
<dbReference type="EMBL" id="JBBKZU010000034">
    <property type="protein sequence ID" value="MEJ8816184.1"/>
    <property type="molecule type" value="Genomic_DNA"/>
</dbReference>
<sequence length="241" mass="26154">MKVLSDWRSVRLWETQVERDLHRSYNLRVHGLLIGTFTLLVTWGVSHALMMLGVDSLALRYVVALGAGYGAYLLALRWWAERLVRRNARFDPDVPDPGVFEWNSPRPSGAIHQPSGTGASDIASGALEAAGSADEGVVIVVPVVAIFLICAAIVFGAGALALLYFGWDALLAVAIELAFSYASARTAIRVAREGWLQAAVRLTWKPLLGALFCAVVLGAVIDRFMPQVNSLPAAVHQLLHR</sequence>
<evidence type="ECO:0000256" key="1">
    <source>
        <dbReference type="SAM" id="Phobius"/>
    </source>
</evidence>
<gene>
    <name evidence="2" type="ORF">WKW77_34405</name>
</gene>
<evidence type="ECO:0000313" key="3">
    <source>
        <dbReference type="Proteomes" id="UP001365846"/>
    </source>
</evidence>
<dbReference type="RefSeq" id="WP_340361375.1">
    <property type="nucleotide sequence ID" value="NZ_JBBKZU010000034.1"/>
</dbReference>
<feature type="transmembrane region" description="Helical" evidence="1">
    <location>
        <begin position="137"/>
        <end position="155"/>
    </location>
</feature>
<keyword evidence="1" id="KW-0812">Transmembrane</keyword>
<organism evidence="2 3">
    <name type="scientific">Variovorax ureilyticus</name>
    <dbReference type="NCBI Taxonomy" id="1836198"/>
    <lineage>
        <taxon>Bacteria</taxon>
        <taxon>Pseudomonadati</taxon>
        <taxon>Pseudomonadota</taxon>
        <taxon>Betaproteobacteria</taxon>
        <taxon>Burkholderiales</taxon>
        <taxon>Comamonadaceae</taxon>
        <taxon>Variovorax</taxon>
    </lineage>
</organism>
<evidence type="ECO:0000313" key="2">
    <source>
        <dbReference type="EMBL" id="MEJ8816184.1"/>
    </source>
</evidence>
<name>A0ABU8VTC4_9BURK</name>
<keyword evidence="3" id="KW-1185">Reference proteome</keyword>
<keyword evidence="1" id="KW-0472">Membrane</keyword>
<dbReference type="Proteomes" id="UP001365846">
    <property type="component" value="Unassembled WGS sequence"/>
</dbReference>
<reference evidence="2 3" key="1">
    <citation type="submission" date="2024-03" db="EMBL/GenBank/DDBJ databases">
        <title>Novel species of the genus Variovorax.</title>
        <authorList>
            <person name="Liu Q."/>
            <person name="Xin Y.-H."/>
        </authorList>
    </citation>
    <scope>NUCLEOTIDE SEQUENCE [LARGE SCALE GENOMIC DNA]</scope>
    <source>
        <strain evidence="2 3">KACC 18899</strain>
    </source>
</reference>
<feature type="transmembrane region" description="Helical" evidence="1">
    <location>
        <begin position="202"/>
        <end position="221"/>
    </location>
</feature>
<protein>
    <recommendedName>
        <fullName evidence="4">Transmembrane protein</fullName>
    </recommendedName>
</protein>
<proteinExistence type="predicted"/>
<feature type="transmembrane region" description="Helical" evidence="1">
    <location>
        <begin position="58"/>
        <end position="80"/>
    </location>
</feature>
<accession>A0ABU8VTC4</accession>
<evidence type="ECO:0008006" key="4">
    <source>
        <dbReference type="Google" id="ProtNLM"/>
    </source>
</evidence>
<feature type="transmembrane region" description="Helical" evidence="1">
    <location>
        <begin position="29"/>
        <end position="52"/>
    </location>
</feature>
<keyword evidence="1" id="KW-1133">Transmembrane helix</keyword>